<keyword evidence="12" id="KW-0999">Mitochondrion inner membrane</keyword>
<dbReference type="EMBL" id="VSWD01000003">
    <property type="protein sequence ID" value="KAK3106120.1"/>
    <property type="molecule type" value="Genomic_DNA"/>
</dbReference>
<dbReference type="GO" id="GO:0005829">
    <property type="term" value="C:cytosol"/>
    <property type="evidence" value="ECO:0007669"/>
    <property type="project" value="UniProtKB-SubCell"/>
</dbReference>
<evidence type="ECO:0000256" key="7">
    <source>
        <dbReference type="ARBA" id="ARBA00022679"/>
    </source>
</evidence>
<dbReference type="GO" id="GO:0005741">
    <property type="term" value="C:mitochondrial outer membrane"/>
    <property type="evidence" value="ECO:0007669"/>
    <property type="project" value="UniProtKB-SubCell"/>
</dbReference>
<dbReference type="GO" id="GO:0005743">
    <property type="term" value="C:mitochondrial inner membrane"/>
    <property type="evidence" value="ECO:0007669"/>
    <property type="project" value="UniProtKB-SubCell"/>
</dbReference>
<dbReference type="GO" id="GO:0042981">
    <property type="term" value="P:regulation of apoptotic process"/>
    <property type="evidence" value="ECO:0007669"/>
    <property type="project" value="TreeGrafter"/>
</dbReference>
<evidence type="ECO:0000256" key="5">
    <source>
        <dbReference type="ARBA" id="ARBA00012513"/>
    </source>
</evidence>
<comment type="caution">
    <text evidence="20">The sequence shown here is derived from an EMBL/GenBank/DDBJ whole genome shotgun (WGS) entry which is preliminary data.</text>
</comment>
<dbReference type="PROSITE" id="PS50011">
    <property type="entry name" value="PROTEIN_KINASE_DOM"/>
    <property type="match status" value="1"/>
</dbReference>
<name>A0AA88YID2_PINIB</name>
<dbReference type="SUPFAM" id="SSF56112">
    <property type="entry name" value="Protein kinase-like (PK-like)"/>
    <property type="match status" value="1"/>
</dbReference>
<gene>
    <name evidence="20" type="ORF">FSP39_013147</name>
</gene>
<evidence type="ECO:0000313" key="20">
    <source>
        <dbReference type="EMBL" id="KAK3106120.1"/>
    </source>
</evidence>
<evidence type="ECO:0000256" key="11">
    <source>
        <dbReference type="ARBA" id="ARBA00022787"/>
    </source>
</evidence>
<keyword evidence="10" id="KW-0418">Kinase</keyword>
<keyword evidence="16" id="KW-0496">Mitochondrion</keyword>
<organism evidence="20 21">
    <name type="scientific">Pinctada imbricata</name>
    <name type="common">Atlantic pearl-oyster</name>
    <name type="synonym">Pinctada martensii</name>
    <dbReference type="NCBI Taxonomy" id="66713"/>
    <lineage>
        <taxon>Eukaryota</taxon>
        <taxon>Metazoa</taxon>
        <taxon>Spiralia</taxon>
        <taxon>Lophotrochozoa</taxon>
        <taxon>Mollusca</taxon>
        <taxon>Bivalvia</taxon>
        <taxon>Autobranchia</taxon>
        <taxon>Pteriomorphia</taxon>
        <taxon>Pterioida</taxon>
        <taxon>Pterioidea</taxon>
        <taxon>Pteriidae</taxon>
        <taxon>Pinctada</taxon>
    </lineage>
</organism>
<evidence type="ECO:0000256" key="12">
    <source>
        <dbReference type="ARBA" id="ARBA00022792"/>
    </source>
</evidence>
<dbReference type="GO" id="GO:0005524">
    <property type="term" value="F:ATP binding"/>
    <property type="evidence" value="ECO:0007669"/>
    <property type="project" value="UniProtKB-KW"/>
</dbReference>
<feature type="domain" description="Protein kinase" evidence="19">
    <location>
        <begin position="160"/>
        <end position="559"/>
    </location>
</feature>
<dbReference type="InterPro" id="IPR051511">
    <property type="entry name" value="MitoQC_Scaffold_Kinases"/>
</dbReference>
<evidence type="ECO:0000256" key="10">
    <source>
        <dbReference type="ARBA" id="ARBA00022777"/>
    </source>
</evidence>
<comment type="subcellular location">
    <subcellularLocation>
        <location evidence="3">Cytoplasm</location>
        <location evidence="3">Cytosol</location>
    </subcellularLocation>
    <subcellularLocation>
        <location evidence="2">Mitochondrion inner membrane</location>
        <topology evidence="2">Single-pass membrane protein</topology>
    </subcellularLocation>
    <subcellularLocation>
        <location evidence="4">Mitochondrion outer membrane</location>
        <topology evidence="4">Single-pass membrane protein</topology>
    </subcellularLocation>
</comment>
<dbReference type="PANTHER" id="PTHR22972:SF7">
    <property type="entry name" value="SERINE_THREONINE-PROTEIN KINASE PINK1, MITOCHONDRIAL"/>
    <property type="match status" value="1"/>
</dbReference>
<evidence type="ECO:0000256" key="14">
    <source>
        <dbReference type="ARBA" id="ARBA00022842"/>
    </source>
</evidence>
<comment type="catalytic activity">
    <reaction evidence="17">
        <text>L-threonyl-[protein] + ATP = O-phospho-L-threonyl-[protein] + ADP + H(+)</text>
        <dbReference type="Rhea" id="RHEA:46608"/>
        <dbReference type="Rhea" id="RHEA-COMP:11060"/>
        <dbReference type="Rhea" id="RHEA-COMP:11605"/>
        <dbReference type="ChEBI" id="CHEBI:15378"/>
        <dbReference type="ChEBI" id="CHEBI:30013"/>
        <dbReference type="ChEBI" id="CHEBI:30616"/>
        <dbReference type="ChEBI" id="CHEBI:61977"/>
        <dbReference type="ChEBI" id="CHEBI:456216"/>
        <dbReference type="EC" id="2.7.11.1"/>
    </reaction>
</comment>
<evidence type="ECO:0000256" key="15">
    <source>
        <dbReference type="ARBA" id="ARBA00022946"/>
    </source>
</evidence>
<dbReference type="AlphaFoldDB" id="A0AA88YID2"/>
<evidence type="ECO:0000256" key="17">
    <source>
        <dbReference type="ARBA" id="ARBA00047899"/>
    </source>
</evidence>
<evidence type="ECO:0000256" key="6">
    <source>
        <dbReference type="ARBA" id="ARBA00022527"/>
    </source>
</evidence>
<evidence type="ECO:0000256" key="2">
    <source>
        <dbReference type="ARBA" id="ARBA00004434"/>
    </source>
</evidence>
<reference evidence="20" key="1">
    <citation type="submission" date="2019-08" db="EMBL/GenBank/DDBJ databases">
        <title>The improved chromosome-level genome for the pearl oyster Pinctada fucata martensii using PacBio sequencing and Hi-C.</title>
        <authorList>
            <person name="Zheng Z."/>
        </authorList>
    </citation>
    <scope>NUCLEOTIDE SEQUENCE</scope>
    <source>
        <strain evidence="20">ZZ-2019</strain>
        <tissue evidence="20">Adductor muscle</tissue>
    </source>
</reference>
<evidence type="ECO:0000256" key="3">
    <source>
        <dbReference type="ARBA" id="ARBA00004514"/>
    </source>
</evidence>
<dbReference type="GO" id="GO:0090141">
    <property type="term" value="P:positive regulation of mitochondrial fission"/>
    <property type="evidence" value="ECO:0007669"/>
    <property type="project" value="TreeGrafter"/>
</dbReference>
<keyword evidence="7" id="KW-0808">Transferase</keyword>
<dbReference type="GO" id="GO:0046872">
    <property type="term" value="F:metal ion binding"/>
    <property type="evidence" value="ECO:0007669"/>
    <property type="project" value="UniProtKB-KW"/>
</dbReference>
<evidence type="ECO:0000256" key="4">
    <source>
        <dbReference type="ARBA" id="ARBA00004572"/>
    </source>
</evidence>
<dbReference type="SMART" id="SM00220">
    <property type="entry name" value="S_TKc"/>
    <property type="match status" value="1"/>
</dbReference>
<keyword evidence="6" id="KW-0723">Serine/threonine-protein kinase</keyword>
<dbReference type="PROSITE" id="PS00108">
    <property type="entry name" value="PROTEIN_KINASE_ST"/>
    <property type="match status" value="1"/>
</dbReference>
<dbReference type="EC" id="2.7.11.1" evidence="5"/>
<keyword evidence="12" id="KW-0472">Membrane</keyword>
<evidence type="ECO:0000256" key="13">
    <source>
        <dbReference type="ARBA" id="ARBA00022840"/>
    </source>
</evidence>
<keyword evidence="8" id="KW-0479">Metal-binding</keyword>
<evidence type="ECO:0000256" key="1">
    <source>
        <dbReference type="ARBA" id="ARBA00001946"/>
    </source>
</evidence>
<keyword evidence="14" id="KW-0460">Magnesium</keyword>
<comment type="catalytic activity">
    <reaction evidence="18">
        <text>L-seryl-[protein] + ATP = O-phospho-L-seryl-[protein] + ADP + H(+)</text>
        <dbReference type="Rhea" id="RHEA:17989"/>
        <dbReference type="Rhea" id="RHEA-COMP:9863"/>
        <dbReference type="Rhea" id="RHEA-COMP:11604"/>
        <dbReference type="ChEBI" id="CHEBI:15378"/>
        <dbReference type="ChEBI" id="CHEBI:29999"/>
        <dbReference type="ChEBI" id="CHEBI:30616"/>
        <dbReference type="ChEBI" id="CHEBI:83421"/>
        <dbReference type="ChEBI" id="CHEBI:456216"/>
        <dbReference type="EC" id="2.7.11.1"/>
    </reaction>
</comment>
<dbReference type="Pfam" id="PF00069">
    <property type="entry name" value="Pkinase"/>
    <property type="match status" value="1"/>
</dbReference>
<evidence type="ECO:0000256" key="16">
    <source>
        <dbReference type="ARBA" id="ARBA00023128"/>
    </source>
</evidence>
<dbReference type="InterPro" id="IPR000719">
    <property type="entry name" value="Prot_kinase_dom"/>
</dbReference>
<sequence>MLFKGGFGLVAQTLRESGSAMYISGSLSRLIKKGKQTAQKILSHKKVKVETNQLERIDKCRGQCRINRQDVVVEKYSPFARYVQKYAVRSLASELRRRTAFQFRNGRIPTFAFVSLGLAVSQNQNDNADISSEIREVFKDREVSAPSILTVVQKLSLGTFEFGQLIGQGCNAAVYEAKLKDLDTESDITVLSDGDEEESQNELSFVEDHFSEVQTLAVQTSLMEEFTMVTELENEDSDIEIISEDAEENASDTSCSPATDYDLAVKMMFNYDVESNAEQILHAMMKEVVPARLGGDREEADVWQNGNRVRLKNLPPHPNIVDMVGMFVDPVPGGLGHALENFPHALPPRLNPEGLGRNMTLFVVMKKYDMTLREYLACNNLSTYNRCLLLLQLLEGAVHLGQHQVAHRDLKSNNILISEQGIEPSLVISDFGCCHADPEYGMELPYFTSETDKGGNQALMPPEISGAVPGRDVWLDYTKADLWTVGTLVYEIFGEENPFSGGGAWSQHLDSRTYMEGDLPSLPDSVPEPIRRLTSQILRRNPRERPSAEMAANFLHLYILFPDWFEDGKKPTVSMATESILLVLAKHILQQHMKGGNCLMPSDMTKLSFFKRLNLNNLLHVLKWYHSI</sequence>
<keyword evidence="13" id="KW-0067">ATP-binding</keyword>
<dbReference type="Proteomes" id="UP001186944">
    <property type="component" value="Unassembled WGS sequence"/>
</dbReference>
<evidence type="ECO:0000313" key="21">
    <source>
        <dbReference type="Proteomes" id="UP001186944"/>
    </source>
</evidence>
<evidence type="ECO:0000256" key="18">
    <source>
        <dbReference type="ARBA" id="ARBA00048679"/>
    </source>
</evidence>
<dbReference type="GO" id="GO:0004674">
    <property type="term" value="F:protein serine/threonine kinase activity"/>
    <property type="evidence" value="ECO:0007669"/>
    <property type="project" value="UniProtKB-KW"/>
</dbReference>
<proteinExistence type="predicted"/>
<keyword evidence="15" id="KW-0809">Transit peptide</keyword>
<dbReference type="Gene3D" id="1.10.510.10">
    <property type="entry name" value="Transferase(Phosphotransferase) domain 1"/>
    <property type="match status" value="1"/>
</dbReference>
<dbReference type="InterPro" id="IPR011009">
    <property type="entry name" value="Kinase-like_dom_sf"/>
</dbReference>
<evidence type="ECO:0000256" key="8">
    <source>
        <dbReference type="ARBA" id="ARBA00022723"/>
    </source>
</evidence>
<accession>A0AA88YID2</accession>
<keyword evidence="11" id="KW-1000">Mitochondrion outer membrane</keyword>
<dbReference type="PANTHER" id="PTHR22972">
    <property type="entry name" value="SERINE/THREONINE PROTEIN KINASE"/>
    <property type="match status" value="1"/>
</dbReference>
<dbReference type="GO" id="GO:0000422">
    <property type="term" value="P:autophagy of mitochondrion"/>
    <property type="evidence" value="ECO:0007669"/>
    <property type="project" value="TreeGrafter"/>
</dbReference>
<keyword evidence="21" id="KW-1185">Reference proteome</keyword>
<keyword evidence="9" id="KW-0547">Nucleotide-binding</keyword>
<evidence type="ECO:0000256" key="9">
    <source>
        <dbReference type="ARBA" id="ARBA00022741"/>
    </source>
</evidence>
<evidence type="ECO:0000259" key="19">
    <source>
        <dbReference type="PROSITE" id="PS50011"/>
    </source>
</evidence>
<protein>
    <recommendedName>
        <fullName evidence="5">non-specific serine/threonine protein kinase</fullName>
        <ecNumber evidence="5">2.7.11.1</ecNumber>
    </recommendedName>
</protein>
<comment type="cofactor">
    <cofactor evidence="1">
        <name>Mg(2+)</name>
        <dbReference type="ChEBI" id="CHEBI:18420"/>
    </cofactor>
</comment>
<dbReference type="InterPro" id="IPR008271">
    <property type="entry name" value="Ser/Thr_kinase_AS"/>
</dbReference>